<evidence type="ECO:0000256" key="2">
    <source>
        <dbReference type="ARBA" id="ARBA00008432"/>
    </source>
</evidence>
<dbReference type="InterPro" id="IPR044772">
    <property type="entry name" value="NO3_transporter"/>
</dbReference>
<gene>
    <name evidence="10" type="ORF">CYFA0S_24e00188g</name>
</gene>
<feature type="transmembrane region" description="Helical" evidence="8">
    <location>
        <begin position="481"/>
        <end position="506"/>
    </location>
</feature>
<dbReference type="Gene3D" id="1.20.1250.20">
    <property type="entry name" value="MFS general substrate transporter like domains"/>
    <property type="match status" value="2"/>
</dbReference>
<comment type="similarity">
    <text evidence="2">Belongs to the major facilitator superfamily. Nitrate/nitrite porter (TC 2.A.1.8) family.</text>
</comment>
<sequence>MASSQAKAPPIKQQYLEADMFDFKLLYKAPQINPATGKALSIPVLNPLNPFGICFHLAWLGFFVSFLSWFAFPPLLAHSIKKDLKLTPVDIGNNNIAGLSATLIGRVIMGPICDKIGPRYAMAAVLFFGAIPTAFVPLVYNVNDLHAIRFFIGLLGSSFIPCQVWTTTFFDKSIVGTANAFAGGFGNAGGGVAFFMMPAIMNGLKDRGYNTHQSWSYSFIVGPLIILIFIAVMCILFGQDCPEGKWSQRGDVLEIGVDVRTVEFVSISSNHPVLSNNAVVSNKGHHATDDKITANIDDKLDSSSADADGPEEITNVETRVADVVDLKQIVEDPTLMGFLRTTFHYRTMLVALPYIATFGGELAIESVLSALYLQRSGGAWGESKSGSWASMIGLLNVVTRPFGGIVSDILYRRFKTTRVKKFWLLTCCFMEGLFLLWIGLVPESKLGVHSLIASISVMCIFMEAGNGACFSLVPHINPKNVGIVAGTTGAFGNMGGIFFALVFRYSMHANHTNNYMKGFWIIGVCSMAIAVVCAFIPVKEDKLEDHAVAGTVVKSDHAQKV</sequence>
<feature type="transmembrane region" description="Helical" evidence="8">
    <location>
        <begin position="217"/>
        <end position="238"/>
    </location>
</feature>
<evidence type="ECO:0000256" key="4">
    <source>
        <dbReference type="ARBA" id="ARBA00022692"/>
    </source>
</evidence>
<dbReference type="InterPro" id="IPR011701">
    <property type="entry name" value="MFS"/>
</dbReference>
<feature type="domain" description="Major facilitator superfamily (MFS) profile" evidence="9">
    <location>
        <begin position="54"/>
        <end position="541"/>
    </location>
</feature>
<feature type="transmembrane region" description="Helical" evidence="8">
    <location>
        <begin position="120"/>
        <end position="140"/>
    </location>
</feature>
<evidence type="ECO:0000256" key="1">
    <source>
        <dbReference type="ARBA" id="ARBA00004141"/>
    </source>
</evidence>
<keyword evidence="3" id="KW-0813">Transport</keyword>
<evidence type="ECO:0000259" key="9">
    <source>
        <dbReference type="PROSITE" id="PS50850"/>
    </source>
</evidence>
<keyword evidence="4 8" id="KW-0812">Transmembrane</keyword>
<feature type="transmembrane region" description="Helical" evidence="8">
    <location>
        <begin position="349"/>
        <end position="373"/>
    </location>
</feature>
<comment type="subcellular location">
    <subcellularLocation>
        <location evidence="1">Membrane</location>
        <topology evidence="1">Multi-pass membrane protein</topology>
    </subcellularLocation>
</comment>
<dbReference type="GO" id="GO:0015113">
    <property type="term" value="F:nitrite transmembrane transporter activity"/>
    <property type="evidence" value="ECO:0007669"/>
    <property type="project" value="InterPro"/>
</dbReference>
<feature type="transmembrane region" description="Helical" evidence="8">
    <location>
        <begin position="178"/>
        <end position="197"/>
    </location>
</feature>
<organism evidence="10">
    <name type="scientific">Cyberlindnera fabianii</name>
    <name type="common">Yeast</name>
    <name type="synonym">Hansenula fabianii</name>
    <dbReference type="NCBI Taxonomy" id="36022"/>
    <lineage>
        <taxon>Eukaryota</taxon>
        <taxon>Fungi</taxon>
        <taxon>Dikarya</taxon>
        <taxon>Ascomycota</taxon>
        <taxon>Saccharomycotina</taxon>
        <taxon>Saccharomycetes</taxon>
        <taxon>Phaffomycetales</taxon>
        <taxon>Phaffomycetaceae</taxon>
        <taxon>Cyberlindnera</taxon>
    </lineage>
</organism>
<evidence type="ECO:0000256" key="6">
    <source>
        <dbReference type="ARBA" id="ARBA00023063"/>
    </source>
</evidence>
<dbReference type="InterPro" id="IPR004737">
    <property type="entry name" value="NO3_transporter_NarK/NarU-like"/>
</dbReference>
<dbReference type="InterPro" id="IPR020846">
    <property type="entry name" value="MFS_dom"/>
</dbReference>
<accession>A0A061BB65</accession>
<dbReference type="GO" id="GO:0015112">
    <property type="term" value="F:nitrate transmembrane transporter activity"/>
    <property type="evidence" value="ECO:0007669"/>
    <property type="project" value="InterPro"/>
</dbReference>
<name>A0A061BB65_CYBFA</name>
<dbReference type="Pfam" id="PF07690">
    <property type="entry name" value="MFS_1"/>
    <property type="match status" value="1"/>
</dbReference>
<protein>
    <submittedName>
        <fullName evidence="10">CYFA0S24e00188g1_1</fullName>
    </submittedName>
</protein>
<dbReference type="SUPFAM" id="SSF103473">
    <property type="entry name" value="MFS general substrate transporter"/>
    <property type="match status" value="1"/>
</dbReference>
<dbReference type="NCBIfam" id="TIGR00886">
    <property type="entry name" value="2A0108"/>
    <property type="match status" value="1"/>
</dbReference>
<dbReference type="PhylomeDB" id="A0A061BB65"/>
<proteinExistence type="inferred from homology"/>
<feature type="transmembrane region" description="Helical" evidence="8">
    <location>
        <begin position="422"/>
        <end position="440"/>
    </location>
</feature>
<feature type="transmembrane region" description="Helical" evidence="8">
    <location>
        <begin position="50"/>
        <end position="72"/>
    </location>
</feature>
<feature type="transmembrane region" description="Helical" evidence="8">
    <location>
        <begin position="388"/>
        <end position="410"/>
    </location>
</feature>
<evidence type="ECO:0000313" key="10">
    <source>
        <dbReference type="EMBL" id="CDR46564.1"/>
    </source>
</evidence>
<feature type="transmembrane region" description="Helical" evidence="8">
    <location>
        <begin position="518"/>
        <end position="538"/>
    </location>
</feature>
<dbReference type="AlphaFoldDB" id="A0A061BB65"/>
<dbReference type="GO" id="GO:0016020">
    <property type="term" value="C:membrane"/>
    <property type="evidence" value="ECO:0007669"/>
    <property type="project" value="UniProtKB-SubCell"/>
</dbReference>
<dbReference type="PANTHER" id="PTHR23515">
    <property type="entry name" value="HIGH-AFFINITY NITRATE TRANSPORTER 2.3"/>
    <property type="match status" value="1"/>
</dbReference>
<evidence type="ECO:0000256" key="7">
    <source>
        <dbReference type="ARBA" id="ARBA00023136"/>
    </source>
</evidence>
<dbReference type="EMBL" id="LK052909">
    <property type="protein sequence ID" value="CDR46564.1"/>
    <property type="molecule type" value="Genomic_DNA"/>
</dbReference>
<dbReference type="OrthoDB" id="434240at2759"/>
<evidence type="ECO:0000256" key="3">
    <source>
        <dbReference type="ARBA" id="ARBA00022448"/>
    </source>
</evidence>
<keyword evidence="6" id="KW-0534">Nitrate assimilation</keyword>
<dbReference type="GO" id="GO:0042128">
    <property type="term" value="P:nitrate assimilation"/>
    <property type="evidence" value="ECO:0007669"/>
    <property type="project" value="UniProtKB-KW"/>
</dbReference>
<evidence type="ECO:0000256" key="5">
    <source>
        <dbReference type="ARBA" id="ARBA00022989"/>
    </source>
</evidence>
<evidence type="ECO:0000256" key="8">
    <source>
        <dbReference type="SAM" id="Phobius"/>
    </source>
</evidence>
<keyword evidence="5 8" id="KW-1133">Transmembrane helix</keyword>
<dbReference type="PROSITE" id="PS50850">
    <property type="entry name" value="MFS"/>
    <property type="match status" value="1"/>
</dbReference>
<reference evidence="10" key="1">
    <citation type="journal article" date="2014" name="Genome Announc.">
        <title>Genome sequence of the yeast Cyberlindnera fabianii (Hansenula fabianii).</title>
        <authorList>
            <person name="Freel K.C."/>
            <person name="Sarilar V."/>
            <person name="Neuveglise C."/>
            <person name="Devillers H."/>
            <person name="Friedrich A."/>
            <person name="Schacherer J."/>
        </authorList>
    </citation>
    <scope>NUCLEOTIDE SEQUENCE</scope>
    <source>
        <strain evidence="10">YJS4271</strain>
    </source>
</reference>
<dbReference type="InterPro" id="IPR036259">
    <property type="entry name" value="MFS_trans_sf"/>
</dbReference>
<keyword evidence="7 8" id="KW-0472">Membrane</keyword>